<dbReference type="GO" id="GO:0006950">
    <property type="term" value="P:response to stress"/>
    <property type="evidence" value="ECO:0007669"/>
    <property type="project" value="TreeGrafter"/>
</dbReference>
<dbReference type="AlphaFoldDB" id="A0A3A4AT82"/>
<dbReference type="EMBL" id="QZEY01000004">
    <property type="protein sequence ID" value="RJL32573.1"/>
    <property type="molecule type" value="Genomic_DNA"/>
</dbReference>
<dbReference type="Gene3D" id="1.10.10.10">
    <property type="entry name" value="Winged helix-like DNA-binding domain superfamily/Winged helix DNA-binding domain"/>
    <property type="match status" value="1"/>
</dbReference>
<accession>A0A3A4AT82</accession>
<dbReference type="InterPro" id="IPR036388">
    <property type="entry name" value="WH-like_DNA-bd_sf"/>
</dbReference>
<dbReference type="PRINTS" id="PR00598">
    <property type="entry name" value="HTHMARR"/>
</dbReference>
<reference evidence="2 3" key="1">
    <citation type="submission" date="2018-09" db="EMBL/GenBank/DDBJ databases">
        <title>YIM 75507 draft genome.</title>
        <authorList>
            <person name="Tang S."/>
            <person name="Feng Y."/>
        </authorList>
    </citation>
    <scope>NUCLEOTIDE SEQUENCE [LARGE SCALE GENOMIC DNA]</scope>
    <source>
        <strain evidence="2 3">YIM 75507</strain>
    </source>
</reference>
<evidence type="ECO:0000259" key="1">
    <source>
        <dbReference type="PROSITE" id="PS50995"/>
    </source>
</evidence>
<dbReference type="SUPFAM" id="SSF46785">
    <property type="entry name" value="Winged helix' DNA-binding domain"/>
    <property type="match status" value="1"/>
</dbReference>
<dbReference type="InterPro" id="IPR036390">
    <property type="entry name" value="WH_DNA-bd_sf"/>
</dbReference>
<evidence type="ECO:0000313" key="3">
    <source>
        <dbReference type="Proteomes" id="UP000265768"/>
    </source>
</evidence>
<dbReference type="Pfam" id="PF12802">
    <property type="entry name" value="MarR_2"/>
    <property type="match status" value="1"/>
</dbReference>
<dbReference type="PANTHER" id="PTHR33164:SF103">
    <property type="entry name" value="REGULATORY PROTEIN MARR"/>
    <property type="match status" value="1"/>
</dbReference>
<comment type="caution">
    <text evidence="2">The sequence shown here is derived from an EMBL/GenBank/DDBJ whole genome shotgun (WGS) entry which is preliminary data.</text>
</comment>
<dbReference type="OrthoDB" id="9815567at2"/>
<proteinExistence type="predicted"/>
<dbReference type="SMART" id="SM00347">
    <property type="entry name" value="HTH_MARR"/>
    <property type="match status" value="1"/>
</dbReference>
<dbReference type="RefSeq" id="WP_119926822.1">
    <property type="nucleotide sequence ID" value="NZ_QZEY01000004.1"/>
</dbReference>
<protein>
    <submittedName>
        <fullName evidence="2">MarR family transcriptional regulator</fullName>
    </submittedName>
</protein>
<dbReference type="GO" id="GO:0003700">
    <property type="term" value="F:DNA-binding transcription factor activity"/>
    <property type="evidence" value="ECO:0007669"/>
    <property type="project" value="InterPro"/>
</dbReference>
<dbReference type="PANTHER" id="PTHR33164">
    <property type="entry name" value="TRANSCRIPTIONAL REGULATOR, MARR FAMILY"/>
    <property type="match status" value="1"/>
</dbReference>
<dbReference type="Proteomes" id="UP000265768">
    <property type="component" value="Unassembled WGS sequence"/>
</dbReference>
<organism evidence="2 3">
    <name type="scientific">Bailinhaonella thermotolerans</name>
    <dbReference type="NCBI Taxonomy" id="1070861"/>
    <lineage>
        <taxon>Bacteria</taxon>
        <taxon>Bacillati</taxon>
        <taxon>Actinomycetota</taxon>
        <taxon>Actinomycetes</taxon>
        <taxon>Streptosporangiales</taxon>
        <taxon>Streptosporangiaceae</taxon>
        <taxon>Bailinhaonella</taxon>
    </lineage>
</organism>
<dbReference type="InterPro" id="IPR039422">
    <property type="entry name" value="MarR/SlyA-like"/>
</dbReference>
<dbReference type="InterPro" id="IPR000835">
    <property type="entry name" value="HTH_MarR-typ"/>
</dbReference>
<feature type="domain" description="HTH marR-type" evidence="1">
    <location>
        <begin position="4"/>
        <end position="137"/>
    </location>
</feature>
<name>A0A3A4AT82_9ACTN</name>
<evidence type="ECO:0000313" key="2">
    <source>
        <dbReference type="EMBL" id="RJL32573.1"/>
    </source>
</evidence>
<dbReference type="PROSITE" id="PS50995">
    <property type="entry name" value="HTH_MARR_2"/>
    <property type="match status" value="1"/>
</dbReference>
<gene>
    <name evidence="2" type="ORF">D5H75_13715</name>
</gene>
<keyword evidence="3" id="KW-1185">Reference proteome</keyword>
<sequence length="140" mass="15777">MADEADLAEVFLRLTKRMRRAYVARLEPLGITPSQERALRVIAHAETPPRMVDLADRLGVVPRSVTSVVDALEAHGLVRREIDPAHRRSTLLLLTDRGREMQQNVRAARRRASEDLFAPLTESQRAQLLDLLSLVDRHAG</sequence>